<reference evidence="2" key="1">
    <citation type="submission" date="2022-11" db="UniProtKB">
        <authorList>
            <consortium name="WormBaseParasite"/>
        </authorList>
    </citation>
    <scope>IDENTIFICATION</scope>
</reference>
<organism evidence="1 2">
    <name type="scientific">Romanomermis culicivorax</name>
    <name type="common">Nematode worm</name>
    <dbReference type="NCBI Taxonomy" id="13658"/>
    <lineage>
        <taxon>Eukaryota</taxon>
        <taxon>Metazoa</taxon>
        <taxon>Ecdysozoa</taxon>
        <taxon>Nematoda</taxon>
        <taxon>Enoplea</taxon>
        <taxon>Dorylaimia</taxon>
        <taxon>Mermithida</taxon>
        <taxon>Mermithoidea</taxon>
        <taxon>Mermithidae</taxon>
        <taxon>Romanomermis</taxon>
    </lineage>
</organism>
<accession>A0A915INZ0</accession>
<proteinExistence type="predicted"/>
<name>A0A915INZ0_ROMCU</name>
<evidence type="ECO:0000313" key="1">
    <source>
        <dbReference type="Proteomes" id="UP000887565"/>
    </source>
</evidence>
<dbReference type="WBParaSite" id="nRc.2.0.1.t15158-RA">
    <property type="protein sequence ID" value="nRc.2.0.1.t15158-RA"/>
    <property type="gene ID" value="nRc.2.0.1.g15158"/>
</dbReference>
<dbReference type="Proteomes" id="UP000887565">
    <property type="component" value="Unplaced"/>
</dbReference>
<evidence type="ECO:0000313" key="2">
    <source>
        <dbReference type="WBParaSite" id="nRc.2.0.1.t15158-RA"/>
    </source>
</evidence>
<keyword evidence="1" id="KW-1185">Reference proteome</keyword>
<protein>
    <submittedName>
        <fullName evidence="2">PH domain-containing protein</fullName>
    </submittedName>
</protein>
<sequence length="68" mass="7419">MQTIVNLKNKQFLCTESSRFIPIGGPQGIQRYFMVMPDLISKQRWLAAFQKAIPTSSAGGDAGSEVSA</sequence>
<dbReference type="AlphaFoldDB" id="A0A915INZ0"/>